<evidence type="ECO:0000313" key="3">
    <source>
        <dbReference type="Proteomes" id="UP001152484"/>
    </source>
</evidence>
<dbReference type="Proteomes" id="UP001152484">
    <property type="component" value="Unassembled WGS sequence"/>
</dbReference>
<gene>
    <name evidence="2" type="ORF">CEURO_LOCUS18071</name>
</gene>
<evidence type="ECO:0000256" key="1">
    <source>
        <dbReference type="SAM" id="MobiDB-lite"/>
    </source>
</evidence>
<name>A0A9P1EIT8_CUSEU</name>
<accession>A0A9P1EIT8</accession>
<evidence type="ECO:0000313" key="2">
    <source>
        <dbReference type="EMBL" id="CAH9108319.1"/>
    </source>
</evidence>
<sequence length="143" mass="15815">MKKMTVVMLQSFPLYPIGVSMPQGLHGWSATNHIGVARQHVYGDYTHIYNHRKQSPSLRIGAALPTMDRYLLSVTTQLGKMNTGDSTPHHDYPQLEASSSSSKSVFVTDSASASFLKVETESELVFRSWSPPASKKTDSKSKL</sequence>
<reference evidence="2" key="1">
    <citation type="submission" date="2022-07" db="EMBL/GenBank/DDBJ databases">
        <authorList>
            <person name="Macas J."/>
            <person name="Novak P."/>
            <person name="Neumann P."/>
        </authorList>
    </citation>
    <scope>NUCLEOTIDE SEQUENCE</scope>
</reference>
<protein>
    <submittedName>
        <fullName evidence="2">Uncharacterized protein</fullName>
    </submittedName>
</protein>
<dbReference type="AlphaFoldDB" id="A0A9P1EIT8"/>
<feature type="region of interest" description="Disordered" evidence="1">
    <location>
        <begin position="81"/>
        <end position="103"/>
    </location>
</feature>
<organism evidence="2 3">
    <name type="scientific">Cuscuta europaea</name>
    <name type="common">European dodder</name>
    <dbReference type="NCBI Taxonomy" id="41803"/>
    <lineage>
        <taxon>Eukaryota</taxon>
        <taxon>Viridiplantae</taxon>
        <taxon>Streptophyta</taxon>
        <taxon>Embryophyta</taxon>
        <taxon>Tracheophyta</taxon>
        <taxon>Spermatophyta</taxon>
        <taxon>Magnoliopsida</taxon>
        <taxon>eudicotyledons</taxon>
        <taxon>Gunneridae</taxon>
        <taxon>Pentapetalae</taxon>
        <taxon>asterids</taxon>
        <taxon>lamiids</taxon>
        <taxon>Solanales</taxon>
        <taxon>Convolvulaceae</taxon>
        <taxon>Cuscuteae</taxon>
        <taxon>Cuscuta</taxon>
        <taxon>Cuscuta subgen. Cuscuta</taxon>
    </lineage>
</organism>
<comment type="caution">
    <text evidence="2">The sequence shown here is derived from an EMBL/GenBank/DDBJ whole genome shotgun (WGS) entry which is preliminary data.</text>
</comment>
<proteinExistence type="predicted"/>
<dbReference type="EMBL" id="CAMAPE010000051">
    <property type="protein sequence ID" value="CAH9108319.1"/>
    <property type="molecule type" value="Genomic_DNA"/>
</dbReference>
<keyword evidence="3" id="KW-1185">Reference proteome</keyword>